<dbReference type="EMBL" id="BAABME010024252">
    <property type="protein sequence ID" value="GAA0169822.1"/>
    <property type="molecule type" value="Genomic_DNA"/>
</dbReference>
<evidence type="ECO:0000313" key="4">
    <source>
        <dbReference type="EMBL" id="GAA0169822.1"/>
    </source>
</evidence>
<dbReference type="SMART" id="SM00360">
    <property type="entry name" value="RRM"/>
    <property type="match status" value="1"/>
</dbReference>
<dbReference type="PROSITE" id="PS50102">
    <property type="entry name" value="RRM"/>
    <property type="match status" value="1"/>
</dbReference>
<dbReference type="AlphaFoldDB" id="A0AAV3R092"/>
<gene>
    <name evidence="4" type="ORF">LIER_40836</name>
</gene>
<evidence type="ECO:0000259" key="3">
    <source>
        <dbReference type="PROSITE" id="PS50102"/>
    </source>
</evidence>
<protein>
    <recommendedName>
        <fullName evidence="3">RRM domain-containing protein</fullName>
    </recommendedName>
</protein>
<comment type="caution">
    <text evidence="4">The sequence shown here is derived from an EMBL/GenBank/DDBJ whole genome shotgun (WGS) entry which is preliminary data.</text>
</comment>
<evidence type="ECO:0000313" key="5">
    <source>
        <dbReference type="Proteomes" id="UP001454036"/>
    </source>
</evidence>
<dbReference type="Pfam" id="PF00076">
    <property type="entry name" value="RRM_1"/>
    <property type="match status" value="1"/>
</dbReference>
<accession>A0AAV3R092</accession>
<dbReference type="GO" id="GO:0003723">
    <property type="term" value="F:RNA binding"/>
    <property type="evidence" value="ECO:0007669"/>
    <property type="project" value="UniProtKB-UniRule"/>
</dbReference>
<dbReference type="Proteomes" id="UP001454036">
    <property type="component" value="Unassembled WGS sequence"/>
</dbReference>
<proteinExistence type="predicted"/>
<dbReference type="SUPFAM" id="SSF54928">
    <property type="entry name" value="RNA-binding domain, RBD"/>
    <property type="match status" value="1"/>
</dbReference>
<feature type="domain" description="RRM" evidence="3">
    <location>
        <begin position="10"/>
        <end position="82"/>
    </location>
</feature>
<name>A0AAV3R092_LITER</name>
<dbReference type="PANTHER" id="PTHR23189">
    <property type="entry name" value="RNA RECOGNITION MOTIF-CONTAINING"/>
    <property type="match status" value="1"/>
</dbReference>
<organism evidence="4 5">
    <name type="scientific">Lithospermum erythrorhizon</name>
    <name type="common">Purple gromwell</name>
    <name type="synonym">Lithospermum officinale var. erythrorhizon</name>
    <dbReference type="NCBI Taxonomy" id="34254"/>
    <lineage>
        <taxon>Eukaryota</taxon>
        <taxon>Viridiplantae</taxon>
        <taxon>Streptophyta</taxon>
        <taxon>Embryophyta</taxon>
        <taxon>Tracheophyta</taxon>
        <taxon>Spermatophyta</taxon>
        <taxon>Magnoliopsida</taxon>
        <taxon>eudicotyledons</taxon>
        <taxon>Gunneridae</taxon>
        <taxon>Pentapetalae</taxon>
        <taxon>asterids</taxon>
        <taxon>lamiids</taxon>
        <taxon>Boraginales</taxon>
        <taxon>Boraginaceae</taxon>
        <taxon>Boraginoideae</taxon>
        <taxon>Lithospermeae</taxon>
        <taxon>Lithospermum</taxon>
    </lineage>
</organism>
<evidence type="ECO:0000256" key="1">
    <source>
        <dbReference type="ARBA" id="ARBA00022884"/>
    </source>
</evidence>
<reference evidence="4 5" key="1">
    <citation type="submission" date="2024-01" db="EMBL/GenBank/DDBJ databases">
        <title>The complete chloroplast genome sequence of Lithospermum erythrorhizon: insights into the phylogenetic relationship among Boraginaceae species and the maternal lineages of purple gromwells.</title>
        <authorList>
            <person name="Okada T."/>
            <person name="Watanabe K."/>
        </authorList>
    </citation>
    <scope>NUCLEOTIDE SEQUENCE [LARGE SCALE GENOMIC DNA]</scope>
</reference>
<evidence type="ECO:0000256" key="2">
    <source>
        <dbReference type="PROSITE-ProRule" id="PRU00176"/>
    </source>
</evidence>
<keyword evidence="1 2" id="KW-0694">RNA-binding</keyword>
<keyword evidence="5" id="KW-1185">Reference proteome</keyword>
<dbReference type="InterPro" id="IPR012677">
    <property type="entry name" value="Nucleotide-bd_a/b_plait_sf"/>
</dbReference>
<dbReference type="InterPro" id="IPR000504">
    <property type="entry name" value="RRM_dom"/>
</dbReference>
<dbReference type="CDD" id="cd00590">
    <property type="entry name" value="RRM_SF"/>
    <property type="match status" value="1"/>
</dbReference>
<dbReference type="InterPro" id="IPR035979">
    <property type="entry name" value="RBD_domain_sf"/>
</dbReference>
<sequence length="110" mass="12402">MQKSTAPPSNNLWIGNLSPEVTESDLESMFGKFGEIDSIASYASRSYAFIYYNNIAAAKAAKDSLQGHILRGNPIRIQFAKLEIFIIRIVVMELILGDLKQDTTRHWLLQ</sequence>
<dbReference type="Gene3D" id="3.30.70.330">
    <property type="match status" value="1"/>
</dbReference>